<keyword evidence="2" id="KW-0333">Golgi apparatus</keyword>
<feature type="compositionally biased region" description="Polar residues" evidence="5">
    <location>
        <begin position="162"/>
        <end position="175"/>
    </location>
</feature>
<dbReference type="GO" id="GO:0006888">
    <property type="term" value="P:endoplasmic reticulum to Golgi vesicle-mediated transport"/>
    <property type="evidence" value="ECO:0007669"/>
    <property type="project" value="TreeGrafter"/>
</dbReference>
<dbReference type="GO" id="GO:0007030">
    <property type="term" value="P:Golgi organization"/>
    <property type="evidence" value="ECO:0007669"/>
    <property type="project" value="TreeGrafter"/>
</dbReference>
<feature type="coiled-coil region" evidence="4">
    <location>
        <begin position="225"/>
        <end position="259"/>
    </location>
</feature>
<keyword evidence="7" id="KW-1185">Reference proteome</keyword>
<dbReference type="PANTHER" id="PTHR18921">
    <property type="entry name" value="MYOSIN HEAVY CHAIN - RELATED"/>
    <property type="match status" value="1"/>
</dbReference>
<proteinExistence type="predicted"/>
<feature type="region of interest" description="Disordered" evidence="5">
    <location>
        <begin position="145"/>
        <end position="175"/>
    </location>
</feature>
<comment type="subcellular location">
    <subcellularLocation>
        <location evidence="1">Golgi apparatus</location>
    </subcellularLocation>
</comment>
<protein>
    <recommendedName>
        <fullName evidence="8">Golgin candidate 4</fullName>
    </recommendedName>
</protein>
<evidence type="ECO:0000256" key="1">
    <source>
        <dbReference type="ARBA" id="ARBA00004555"/>
    </source>
</evidence>
<feature type="coiled-coil region" evidence="4">
    <location>
        <begin position="478"/>
        <end position="512"/>
    </location>
</feature>
<evidence type="ECO:0000256" key="3">
    <source>
        <dbReference type="ARBA" id="ARBA00023054"/>
    </source>
</evidence>
<keyword evidence="3 4" id="KW-0175">Coiled coil</keyword>
<dbReference type="PANTHER" id="PTHR18921:SF2">
    <property type="entry name" value="THYROID RECEPTOR-INTERACTING PROTEIN 11"/>
    <property type="match status" value="1"/>
</dbReference>
<evidence type="ECO:0000256" key="5">
    <source>
        <dbReference type="SAM" id="MobiDB-lite"/>
    </source>
</evidence>
<dbReference type="AlphaFoldDB" id="A0A8T2ZHW3"/>
<gene>
    <name evidence="6" type="ORF">H0E87_005011</name>
</gene>
<feature type="coiled-coil region" evidence="4">
    <location>
        <begin position="76"/>
        <end position="131"/>
    </location>
</feature>
<evidence type="ECO:0000256" key="2">
    <source>
        <dbReference type="ARBA" id="ARBA00023034"/>
    </source>
</evidence>
<evidence type="ECO:0000313" key="7">
    <source>
        <dbReference type="Proteomes" id="UP000807159"/>
    </source>
</evidence>
<dbReference type="GO" id="GO:0005794">
    <property type="term" value="C:Golgi apparatus"/>
    <property type="evidence" value="ECO:0007669"/>
    <property type="project" value="UniProtKB-SubCell"/>
</dbReference>
<feature type="coiled-coil region" evidence="4">
    <location>
        <begin position="551"/>
        <end position="606"/>
    </location>
</feature>
<evidence type="ECO:0008006" key="8">
    <source>
        <dbReference type="Google" id="ProtNLM"/>
    </source>
</evidence>
<evidence type="ECO:0000313" key="6">
    <source>
        <dbReference type="EMBL" id="KAH8516881.1"/>
    </source>
</evidence>
<sequence>MMWSSIENLKQNLNKIALDVHDDDDDDEEELEIHASSNGYDSPVSDRRNSHRFAHSKSVSRSLDANGNGSPYNFEIEQYKAQIKRLQDSEGEIKALSINYAAILKEKEDQISRLNQENGSLKQNLDATKEALDVSRTLRISTSSINAIKGSGDQSPKRPHKSANQAKNRGGNQIQNGLFPKYDGTGNGILHDVQPDVIQSKMEAKKDKELVDLLEEKNRSLTAMQATHELQINELRTELEKEHDKLANIELKLQGEELRVLKMDRHKVSAILFDDSVALVNISQLLLMDHVLRFRLIAPVTTSMDVNKIHDELNEKTSEIRRLQMELSRWEDADPNDSVKNLKRVIATLEKENDNLKMAKNELEAALQRSRNSSPDKTSPDEKADSTTTSPRKEEVELLLQKLERDLKETCHEKDKALRELARLKQHLLEKESEESEKMDEDIKIVEELRQSNEYQKAQILHLEKALKQAIAGQEEVRMMSNNEMQKSKEMIEDLNKRLANCMSTIESKNVELLNLQTALGQYFAEVEAKEYLERQLALTREESAKHFQLLKEAERGTEEAKREKEVILAKLSDTERKFAEGKSRVNKLEEDNEKLRRAVEQSMTRLNRMSMDSDFLVDRRIVIKLLVTFFQRNHSKEVLDLMVRMLGFSDEDKQRIGAAQQGGRGVVRGVLGLPGRLVGGILGGSAADGQTNLASDNQGLIHTVFFRP</sequence>
<accession>A0A8T2ZHW3</accession>
<evidence type="ECO:0000256" key="4">
    <source>
        <dbReference type="SAM" id="Coils"/>
    </source>
</evidence>
<dbReference type="GO" id="GO:0031267">
    <property type="term" value="F:small GTPase binding"/>
    <property type="evidence" value="ECO:0007669"/>
    <property type="project" value="TreeGrafter"/>
</dbReference>
<comment type="caution">
    <text evidence="6">The sequence shown here is derived from an EMBL/GenBank/DDBJ whole genome shotgun (WGS) entry which is preliminary data.</text>
</comment>
<organism evidence="6 7">
    <name type="scientific">Populus deltoides</name>
    <name type="common">Eastern poplar</name>
    <name type="synonym">Eastern cottonwood</name>
    <dbReference type="NCBI Taxonomy" id="3696"/>
    <lineage>
        <taxon>Eukaryota</taxon>
        <taxon>Viridiplantae</taxon>
        <taxon>Streptophyta</taxon>
        <taxon>Embryophyta</taxon>
        <taxon>Tracheophyta</taxon>
        <taxon>Spermatophyta</taxon>
        <taxon>Magnoliopsida</taxon>
        <taxon>eudicotyledons</taxon>
        <taxon>Gunneridae</taxon>
        <taxon>Pentapetalae</taxon>
        <taxon>rosids</taxon>
        <taxon>fabids</taxon>
        <taxon>Malpighiales</taxon>
        <taxon>Salicaceae</taxon>
        <taxon>Saliceae</taxon>
        <taxon>Populus</taxon>
    </lineage>
</organism>
<name>A0A8T2ZHW3_POPDE</name>
<feature type="region of interest" description="Disordered" evidence="5">
    <location>
        <begin position="366"/>
        <end position="394"/>
    </location>
</feature>
<dbReference type="Proteomes" id="UP000807159">
    <property type="component" value="Chromosome 2"/>
</dbReference>
<dbReference type="EMBL" id="JACEGQ020000002">
    <property type="protein sequence ID" value="KAH8516881.1"/>
    <property type="molecule type" value="Genomic_DNA"/>
</dbReference>
<reference evidence="6" key="1">
    <citation type="journal article" date="2021" name="J. Hered.">
        <title>Genome Assembly of Salicaceae Populus deltoides (Eastern Cottonwood) I-69 Based on Nanopore Sequencing and Hi-C Technologies.</title>
        <authorList>
            <person name="Bai S."/>
            <person name="Wu H."/>
            <person name="Zhang J."/>
            <person name="Pan Z."/>
            <person name="Zhao W."/>
            <person name="Li Z."/>
            <person name="Tong C."/>
        </authorList>
    </citation>
    <scope>NUCLEOTIDE SEQUENCE</scope>
    <source>
        <tissue evidence="6">Leaf</tissue>
    </source>
</reference>
<feature type="compositionally biased region" description="Basic and acidic residues" evidence="5">
    <location>
        <begin position="378"/>
        <end position="394"/>
    </location>
</feature>